<dbReference type="EMBL" id="JBJKTR010000024">
    <property type="protein sequence ID" value="KAL3323172.1"/>
    <property type="molecule type" value="Genomic_DNA"/>
</dbReference>
<evidence type="ECO:0000256" key="11">
    <source>
        <dbReference type="ARBA" id="ARBA00023136"/>
    </source>
</evidence>
<keyword evidence="6" id="KW-0479">Metal-binding</keyword>
<evidence type="ECO:0000256" key="12">
    <source>
        <dbReference type="PROSITE-ProRule" id="PRU00175"/>
    </source>
</evidence>
<dbReference type="EC" id="2.3.2.27" evidence="3"/>
<dbReference type="Gene3D" id="3.30.40.10">
    <property type="entry name" value="Zinc/RING finger domain, C3HC4 (zinc finger)"/>
    <property type="match status" value="1"/>
</dbReference>
<dbReference type="GO" id="GO:0008270">
    <property type="term" value="F:zinc ion binding"/>
    <property type="evidence" value="ECO:0007669"/>
    <property type="project" value="UniProtKB-KW"/>
</dbReference>
<dbReference type="GO" id="GO:0016020">
    <property type="term" value="C:membrane"/>
    <property type="evidence" value="ECO:0007669"/>
    <property type="project" value="UniProtKB-SubCell"/>
</dbReference>
<dbReference type="PANTHER" id="PTHR45977">
    <property type="entry name" value="TARGET OF ERK KINASE MPK-1"/>
    <property type="match status" value="1"/>
</dbReference>
<dbReference type="GO" id="GO:0061630">
    <property type="term" value="F:ubiquitin protein ligase activity"/>
    <property type="evidence" value="ECO:0007669"/>
    <property type="project" value="UniProtKB-EC"/>
</dbReference>
<keyword evidence="4" id="KW-0808">Transferase</keyword>
<dbReference type="PANTHER" id="PTHR45977:SF13">
    <property type="entry name" value="GB|AAF27103.1"/>
    <property type="match status" value="1"/>
</dbReference>
<keyword evidence="16" id="KW-1185">Reference proteome</keyword>
<feature type="non-terminal residue" evidence="15">
    <location>
        <position position="178"/>
    </location>
</feature>
<evidence type="ECO:0000256" key="8">
    <source>
        <dbReference type="ARBA" id="ARBA00022786"/>
    </source>
</evidence>
<dbReference type="SUPFAM" id="SSF57850">
    <property type="entry name" value="RING/U-box"/>
    <property type="match status" value="1"/>
</dbReference>
<evidence type="ECO:0000256" key="4">
    <source>
        <dbReference type="ARBA" id="ARBA00022679"/>
    </source>
</evidence>
<sequence length="178" mass="21178">MCQHDQVHIELEHSNLGDEMEEDAEELSDEEIMEEEELQRGIEYDIHLLDQSNQQTSGRRTRTARMQVNTNYIRYNIQFILDDTYSDDIEEEEEEEAVEEEDINEFVDQDMSEYFERSTCYVTCVMDVDNNEDGDDDEEQQACAICLLEYKDEEHIATLQCGHEFHAECINKWLQRKK</sequence>
<evidence type="ECO:0000256" key="6">
    <source>
        <dbReference type="ARBA" id="ARBA00022723"/>
    </source>
</evidence>
<keyword evidence="9" id="KW-0862">Zinc</keyword>
<name>A0ABD2QV35_9SOLN</name>
<evidence type="ECO:0000313" key="15">
    <source>
        <dbReference type="EMBL" id="KAL3323172.1"/>
    </source>
</evidence>
<comment type="catalytic activity">
    <reaction evidence="1">
        <text>S-ubiquitinyl-[E2 ubiquitin-conjugating enzyme]-L-cysteine + [acceptor protein]-L-lysine = [E2 ubiquitin-conjugating enzyme]-L-cysteine + N(6)-ubiquitinyl-[acceptor protein]-L-lysine.</text>
        <dbReference type="EC" id="2.3.2.27"/>
    </reaction>
</comment>
<protein>
    <recommendedName>
        <fullName evidence="3">RING-type E3 ubiquitin transferase</fullName>
        <ecNumber evidence="3">2.3.2.27</ecNumber>
    </recommendedName>
</protein>
<dbReference type="InterPro" id="IPR001841">
    <property type="entry name" value="Znf_RING"/>
</dbReference>
<evidence type="ECO:0000256" key="13">
    <source>
        <dbReference type="SAM" id="MobiDB-lite"/>
    </source>
</evidence>
<evidence type="ECO:0000256" key="3">
    <source>
        <dbReference type="ARBA" id="ARBA00012483"/>
    </source>
</evidence>
<evidence type="ECO:0000313" key="16">
    <source>
        <dbReference type="Proteomes" id="UP001627284"/>
    </source>
</evidence>
<evidence type="ECO:0000256" key="9">
    <source>
        <dbReference type="ARBA" id="ARBA00022833"/>
    </source>
</evidence>
<evidence type="ECO:0000256" key="7">
    <source>
        <dbReference type="ARBA" id="ARBA00022771"/>
    </source>
</evidence>
<dbReference type="Proteomes" id="UP001627284">
    <property type="component" value="Unassembled WGS sequence"/>
</dbReference>
<gene>
    <name evidence="15" type="ORF">AABB24_040337</name>
</gene>
<evidence type="ECO:0000256" key="1">
    <source>
        <dbReference type="ARBA" id="ARBA00000900"/>
    </source>
</evidence>
<comment type="subcellular location">
    <subcellularLocation>
        <location evidence="2">Membrane</location>
        <topology evidence="2">Multi-pass membrane protein</topology>
    </subcellularLocation>
</comment>
<feature type="compositionally biased region" description="Acidic residues" evidence="13">
    <location>
        <begin position="18"/>
        <end position="31"/>
    </location>
</feature>
<dbReference type="InterPro" id="IPR013083">
    <property type="entry name" value="Znf_RING/FYVE/PHD"/>
</dbReference>
<dbReference type="AlphaFoldDB" id="A0ABD2QV35"/>
<keyword evidence="7 12" id="KW-0863">Zinc-finger</keyword>
<keyword evidence="11" id="KW-0472">Membrane</keyword>
<feature type="region of interest" description="Disordered" evidence="13">
    <location>
        <begin position="1"/>
        <end position="31"/>
    </location>
</feature>
<accession>A0ABD2QV35</accession>
<reference evidence="15 16" key="1">
    <citation type="submission" date="2024-05" db="EMBL/GenBank/DDBJ databases">
        <title>De novo assembly of an allotetraploid wild potato.</title>
        <authorList>
            <person name="Hosaka A.J."/>
        </authorList>
    </citation>
    <scope>NUCLEOTIDE SEQUENCE [LARGE SCALE GENOMIC DNA]</scope>
    <source>
        <tissue evidence="15">Young leaves</tissue>
    </source>
</reference>
<proteinExistence type="predicted"/>
<keyword evidence="8" id="KW-0833">Ubl conjugation pathway</keyword>
<organism evidence="15 16">
    <name type="scientific">Solanum stoloniferum</name>
    <dbReference type="NCBI Taxonomy" id="62892"/>
    <lineage>
        <taxon>Eukaryota</taxon>
        <taxon>Viridiplantae</taxon>
        <taxon>Streptophyta</taxon>
        <taxon>Embryophyta</taxon>
        <taxon>Tracheophyta</taxon>
        <taxon>Spermatophyta</taxon>
        <taxon>Magnoliopsida</taxon>
        <taxon>eudicotyledons</taxon>
        <taxon>Gunneridae</taxon>
        <taxon>Pentapetalae</taxon>
        <taxon>asterids</taxon>
        <taxon>lamiids</taxon>
        <taxon>Solanales</taxon>
        <taxon>Solanaceae</taxon>
        <taxon>Solanoideae</taxon>
        <taxon>Solaneae</taxon>
        <taxon>Solanum</taxon>
    </lineage>
</organism>
<evidence type="ECO:0000256" key="5">
    <source>
        <dbReference type="ARBA" id="ARBA00022692"/>
    </source>
</evidence>
<keyword evidence="5" id="KW-0812">Transmembrane</keyword>
<feature type="compositionally biased region" description="Basic and acidic residues" evidence="13">
    <location>
        <begin position="1"/>
        <end position="16"/>
    </location>
</feature>
<evidence type="ECO:0000256" key="10">
    <source>
        <dbReference type="ARBA" id="ARBA00022989"/>
    </source>
</evidence>
<feature type="domain" description="RING-type" evidence="14">
    <location>
        <begin position="143"/>
        <end position="178"/>
    </location>
</feature>
<evidence type="ECO:0000259" key="14">
    <source>
        <dbReference type="PROSITE" id="PS50089"/>
    </source>
</evidence>
<comment type="caution">
    <text evidence="15">The sequence shown here is derived from an EMBL/GenBank/DDBJ whole genome shotgun (WGS) entry which is preliminary data.</text>
</comment>
<dbReference type="PROSITE" id="PS50089">
    <property type="entry name" value="ZF_RING_2"/>
    <property type="match status" value="1"/>
</dbReference>
<keyword evidence="10" id="KW-1133">Transmembrane helix</keyword>
<dbReference type="Pfam" id="PF13639">
    <property type="entry name" value="zf-RING_2"/>
    <property type="match status" value="1"/>
</dbReference>
<evidence type="ECO:0000256" key="2">
    <source>
        <dbReference type="ARBA" id="ARBA00004141"/>
    </source>
</evidence>